<evidence type="ECO:0000313" key="4">
    <source>
        <dbReference type="Proteomes" id="UP000507245"/>
    </source>
</evidence>
<sequence length="576" mass="67164">MFVFPKPAPETNTSSTDAADVAELLVSLSIFGFSQLSATDQHEKTKKIYDKVVEDVVVQQILEESEKDFRLRTFTELFKKLPLPDQNHFLSTVIKKFKRERKIGELISWFSTQLDANDQNQLIEEIVHVKPDEETNEDFRLKRFTQLCKDYTDYVVACREEFVKKTKHTQQTSDTPEVCSDSQSRFAEFFLGFSIIWFKGQSSYDQWQLIDQLCDGVKGVMVEKLADESEADFNLRRFTELCKKVADFGVQVHFLDKAEQKLLHKRYLPHGVLLQPQDSASAAELLSQLSSFWFSLLSPNDQQDKIEQISNQLAAGDVIVESLAGETEEDLRRKTFAKLFNKAPVGTRINLFREFKSKFFSERRFCESILLFRQLDSKEQQEMIEEMFDRSGKVTSKDVKDVILERLSEECEEKFRLRRFIKLCSTHPFLLDRFFRSEAKKWDLKALHMQASGNEEIEEIKQSRYAELYLGLSIIWFKARCASNPRNPIQVLLGKVGEGDHIIEKLITETEEDFRLRRFTESFQQLQFSSQEDIVKHILEPIFHDLGYHGEPKKEENKDGIRFCGRPPLAPHWFCG</sequence>
<dbReference type="EMBL" id="CAEKKB010000007">
    <property type="protein sequence ID" value="CAB4317980.1"/>
    <property type="molecule type" value="Genomic_DNA"/>
</dbReference>
<keyword evidence="4" id="KW-1185">Reference proteome</keyword>
<dbReference type="OrthoDB" id="1152483at2759"/>
<evidence type="ECO:0000313" key="1">
    <source>
        <dbReference type="EMBL" id="CAB4287612.1"/>
    </source>
</evidence>
<dbReference type="AlphaFoldDB" id="A0A6J5VHI4"/>
<proteinExistence type="predicted"/>
<dbReference type="Proteomes" id="UP000507245">
    <property type="component" value="Unassembled WGS sequence"/>
</dbReference>
<accession>A0A6J5VHI4</accession>
<dbReference type="EMBL" id="CAEKDK010000007">
    <property type="protein sequence ID" value="CAB4287612.1"/>
    <property type="molecule type" value="Genomic_DNA"/>
</dbReference>
<reference evidence="1 3" key="2">
    <citation type="submission" date="2020-05" db="EMBL/GenBank/DDBJ databases">
        <authorList>
            <person name="Campoy J."/>
            <person name="Schneeberger K."/>
            <person name="Spophaly S."/>
        </authorList>
    </citation>
    <scope>NUCLEOTIDE SEQUENCE [LARGE SCALE GENOMIC DNA]</scope>
    <source>
        <strain evidence="1">PruArmRojPasFocal</strain>
    </source>
</reference>
<evidence type="ECO:0000313" key="2">
    <source>
        <dbReference type="EMBL" id="CAB4317980.1"/>
    </source>
</evidence>
<reference evidence="4" key="1">
    <citation type="journal article" date="2020" name="Genome Biol.">
        <title>Gamete binning: chromosome-level and haplotype-resolved genome assembly enabled by high-throughput single-cell sequencing of gamete genomes.</title>
        <authorList>
            <person name="Campoy J.A."/>
            <person name="Sun H."/>
            <person name="Goel M."/>
            <person name="Jiao W.-B."/>
            <person name="Folz-Donahue K."/>
            <person name="Wang N."/>
            <person name="Rubio M."/>
            <person name="Liu C."/>
            <person name="Kukat C."/>
            <person name="Ruiz D."/>
            <person name="Huettel B."/>
            <person name="Schneeberger K."/>
        </authorList>
    </citation>
    <scope>NUCLEOTIDE SEQUENCE [LARGE SCALE GENOMIC DNA]</scope>
    <source>
        <strain evidence="4">cv. Rojo Pasion</strain>
    </source>
</reference>
<gene>
    <name evidence="1" type="ORF">CURHAP_LOCUS45616</name>
    <name evidence="2" type="ORF">ORAREDHAP_LOCUS44949</name>
</gene>
<protein>
    <submittedName>
        <fullName evidence="1">Uncharacterized protein</fullName>
    </submittedName>
</protein>
<organism evidence="1 3">
    <name type="scientific">Prunus armeniaca</name>
    <name type="common">Apricot</name>
    <name type="synonym">Armeniaca vulgaris</name>
    <dbReference type="NCBI Taxonomy" id="36596"/>
    <lineage>
        <taxon>Eukaryota</taxon>
        <taxon>Viridiplantae</taxon>
        <taxon>Streptophyta</taxon>
        <taxon>Embryophyta</taxon>
        <taxon>Tracheophyta</taxon>
        <taxon>Spermatophyta</taxon>
        <taxon>Magnoliopsida</taxon>
        <taxon>eudicotyledons</taxon>
        <taxon>Gunneridae</taxon>
        <taxon>Pentapetalae</taxon>
        <taxon>rosids</taxon>
        <taxon>fabids</taxon>
        <taxon>Rosales</taxon>
        <taxon>Rosaceae</taxon>
        <taxon>Amygdaloideae</taxon>
        <taxon>Amygdaleae</taxon>
        <taxon>Prunus</taxon>
    </lineage>
</organism>
<evidence type="ECO:0000313" key="3">
    <source>
        <dbReference type="Proteomes" id="UP000507222"/>
    </source>
</evidence>
<name>A0A6J5VHI4_PRUAR</name>
<dbReference type="Proteomes" id="UP000507222">
    <property type="component" value="Unassembled WGS sequence"/>
</dbReference>